<dbReference type="InterPro" id="IPR001338">
    <property type="entry name" value="Class_I_Hydrophobin"/>
</dbReference>
<evidence type="ECO:0000256" key="4">
    <source>
        <dbReference type="ARBA" id="ARBA00022525"/>
    </source>
</evidence>
<feature type="signal peptide" evidence="6">
    <location>
        <begin position="1"/>
        <end position="20"/>
    </location>
</feature>
<dbReference type="OrthoDB" id="4225815at2759"/>
<dbReference type="Proteomes" id="UP000284706">
    <property type="component" value="Unassembled WGS sequence"/>
</dbReference>
<keyword evidence="4 6" id="KW-0964">Secreted</keyword>
<evidence type="ECO:0000256" key="3">
    <source>
        <dbReference type="ARBA" id="ARBA00022512"/>
    </source>
</evidence>
<evidence type="ECO:0000256" key="2">
    <source>
        <dbReference type="ARBA" id="ARBA00010446"/>
    </source>
</evidence>
<sequence>MKFTTVIAVLTAVAASSVQAKPSETNAHRLARGLPPNPPVRRATGVSAARRSSPSGISNSCNTGPVQCCNSLASSNDKDVGLLAELLGIVLPADLLVGLNCAGVSVGALSSNGCSEQPVCCENNSFNGLIVIGCSPININL</sequence>
<reference evidence="8 9" key="1">
    <citation type="journal article" date="2018" name="Evol. Lett.">
        <title>Horizontal gene cluster transfer increased hallucinogenic mushroom diversity.</title>
        <authorList>
            <person name="Reynolds H.T."/>
            <person name="Vijayakumar V."/>
            <person name="Gluck-Thaler E."/>
            <person name="Korotkin H.B."/>
            <person name="Matheny P.B."/>
            <person name="Slot J.C."/>
        </authorList>
    </citation>
    <scope>NUCLEOTIDE SEQUENCE [LARGE SCALE GENOMIC DNA]</scope>
    <source>
        <strain evidence="8 9">SRW20</strain>
    </source>
</reference>
<keyword evidence="6" id="KW-0732">Signal</keyword>
<comment type="subcellular location">
    <subcellularLocation>
        <location evidence="1 6">Secreted</location>
        <location evidence="1 6">Cell wall</location>
    </subcellularLocation>
</comment>
<feature type="region of interest" description="Disordered" evidence="7">
    <location>
        <begin position="24"/>
        <end position="58"/>
    </location>
</feature>
<evidence type="ECO:0000313" key="9">
    <source>
        <dbReference type="Proteomes" id="UP000284706"/>
    </source>
</evidence>
<organism evidence="8 9">
    <name type="scientific">Gymnopilus dilepis</name>
    <dbReference type="NCBI Taxonomy" id="231916"/>
    <lineage>
        <taxon>Eukaryota</taxon>
        <taxon>Fungi</taxon>
        <taxon>Dikarya</taxon>
        <taxon>Basidiomycota</taxon>
        <taxon>Agaricomycotina</taxon>
        <taxon>Agaricomycetes</taxon>
        <taxon>Agaricomycetidae</taxon>
        <taxon>Agaricales</taxon>
        <taxon>Agaricineae</taxon>
        <taxon>Hymenogastraceae</taxon>
        <taxon>Gymnopilus</taxon>
    </lineage>
</organism>
<dbReference type="SMART" id="SM00075">
    <property type="entry name" value="HYDRO"/>
    <property type="match status" value="1"/>
</dbReference>
<accession>A0A409Y0D6</accession>
<keyword evidence="9" id="KW-1185">Reference proteome</keyword>
<dbReference type="GO" id="GO:0005199">
    <property type="term" value="F:structural constituent of cell wall"/>
    <property type="evidence" value="ECO:0007669"/>
    <property type="project" value="InterPro"/>
</dbReference>
<feature type="chain" id="PRO_5018822340" description="Hydrophobin" evidence="6">
    <location>
        <begin position="21"/>
        <end position="141"/>
    </location>
</feature>
<gene>
    <name evidence="8" type="ORF">CVT26_010466</name>
</gene>
<dbReference type="EMBL" id="NHYE01001367">
    <property type="protein sequence ID" value="PPQ96472.1"/>
    <property type="molecule type" value="Genomic_DNA"/>
</dbReference>
<proteinExistence type="inferred from homology"/>
<evidence type="ECO:0000313" key="8">
    <source>
        <dbReference type="EMBL" id="PPQ96472.1"/>
    </source>
</evidence>
<evidence type="ECO:0000256" key="5">
    <source>
        <dbReference type="ARBA" id="ARBA00023157"/>
    </source>
</evidence>
<dbReference type="STRING" id="231916.A0A409Y0D6"/>
<keyword evidence="5 6" id="KW-1015">Disulfide bond</keyword>
<dbReference type="Pfam" id="PF01185">
    <property type="entry name" value="Hydrophobin"/>
    <property type="match status" value="1"/>
</dbReference>
<keyword evidence="3 6" id="KW-0134">Cell wall</keyword>
<evidence type="ECO:0000256" key="1">
    <source>
        <dbReference type="ARBA" id="ARBA00004191"/>
    </source>
</evidence>
<dbReference type="AlphaFoldDB" id="A0A409Y0D6"/>
<dbReference type="GO" id="GO:0009277">
    <property type="term" value="C:fungal-type cell wall"/>
    <property type="evidence" value="ECO:0007669"/>
    <property type="project" value="InterPro"/>
</dbReference>
<comment type="similarity">
    <text evidence="2 6">Belongs to the fungal hydrophobin family.</text>
</comment>
<protein>
    <recommendedName>
        <fullName evidence="6">Hydrophobin</fullName>
    </recommendedName>
</protein>
<dbReference type="CDD" id="cd23507">
    <property type="entry name" value="hydrophobin_I"/>
    <property type="match status" value="1"/>
</dbReference>
<evidence type="ECO:0000256" key="6">
    <source>
        <dbReference type="RuleBase" id="RU365009"/>
    </source>
</evidence>
<comment type="caution">
    <text evidence="8">The sequence shown here is derived from an EMBL/GenBank/DDBJ whole genome shotgun (WGS) entry which is preliminary data.</text>
</comment>
<evidence type="ECO:0000256" key="7">
    <source>
        <dbReference type="SAM" id="MobiDB-lite"/>
    </source>
</evidence>
<dbReference type="InParanoid" id="A0A409Y0D6"/>
<name>A0A409Y0D6_9AGAR</name>